<dbReference type="InterPro" id="IPR052548">
    <property type="entry name" value="Type_VII_TA_antitoxin"/>
</dbReference>
<dbReference type="InterPro" id="IPR041633">
    <property type="entry name" value="Polbeta"/>
</dbReference>
<sequence>MVDQDGPGVLLPIPLGKDKVFRNQATDDILELLYRNPHEEFGVRQLREITGHGAQTVDTALTLLEQLDLIQTRREGNKKLTSINRDRVQKPDDPILEIKQEAFRNPVKAFSDRVKKDQGDNLVGILLFGSVARGEADRASDIDIQVIVEDDLLQSRREIQDIRQEMEESKFGGERYEFQVLVESVETAEQYGDKLQEIFSEAVTIYSTDQLKELRQVIL</sequence>
<proteinExistence type="predicted"/>
<dbReference type="PANTHER" id="PTHR33933">
    <property type="entry name" value="NUCLEOTIDYLTRANSFERASE"/>
    <property type="match status" value="1"/>
</dbReference>
<dbReference type="Proteomes" id="UP000252189">
    <property type="component" value="Unassembled WGS sequence"/>
</dbReference>
<dbReference type="PANTHER" id="PTHR33933:SF1">
    <property type="entry name" value="PROTEIN ADENYLYLTRANSFERASE MNTA-RELATED"/>
    <property type="match status" value="1"/>
</dbReference>
<dbReference type="InterPro" id="IPR036390">
    <property type="entry name" value="WH_DNA-bd_sf"/>
</dbReference>
<dbReference type="AlphaFoldDB" id="A0A368NAF0"/>
<dbReference type="InterPro" id="IPR036388">
    <property type="entry name" value="WH-like_DNA-bd_sf"/>
</dbReference>
<organism evidence="2 3">
    <name type="scientific">Haloplanus salinus</name>
    <dbReference type="NCBI Taxonomy" id="1126245"/>
    <lineage>
        <taxon>Archaea</taxon>
        <taxon>Methanobacteriati</taxon>
        <taxon>Methanobacteriota</taxon>
        <taxon>Stenosarchaea group</taxon>
        <taxon>Halobacteria</taxon>
        <taxon>Halobacteriales</taxon>
        <taxon>Haloferacaceae</taxon>
        <taxon>Haloplanus</taxon>
    </lineage>
</organism>
<dbReference type="Gene3D" id="1.10.10.10">
    <property type="entry name" value="Winged helix-like DNA-binding domain superfamily/Winged helix DNA-binding domain"/>
    <property type="match status" value="1"/>
</dbReference>
<protein>
    <submittedName>
        <fullName evidence="2">DNA polymerase beta</fullName>
    </submittedName>
</protein>
<evidence type="ECO:0000313" key="3">
    <source>
        <dbReference type="Proteomes" id="UP000252189"/>
    </source>
</evidence>
<dbReference type="OrthoDB" id="9287at2157"/>
<dbReference type="Pfam" id="PF18765">
    <property type="entry name" value="Polbeta"/>
    <property type="match status" value="1"/>
</dbReference>
<reference evidence="2 3" key="1">
    <citation type="submission" date="2018-07" db="EMBL/GenBank/DDBJ databases">
        <title>Genome sequences of Haloplanus salinus JCM 18368T.</title>
        <authorList>
            <person name="Kim Y.B."/>
            <person name="Roh S.W."/>
        </authorList>
    </citation>
    <scope>NUCLEOTIDE SEQUENCE [LARGE SCALE GENOMIC DNA]</scope>
    <source>
        <strain evidence="2 3">JCM 18368</strain>
    </source>
</reference>
<dbReference type="CDD" id="cd05403">
    <property type="entry name" value="NT_KNTase_like"/>
    <property type="match status" value="1"/>
</dbReference>
<dbReference type="Gene3D" id="3.30.460.10">
    <property type="entry name" value="Beta Polymerase, domain 2"/>
    <property type="match status" value="1"/>
</dbReference>
<gene>
    <name evidence="2" type="ORF">DU504_06665</name>
</gene>
<dbReference type="InterPro" id="IPR043519">
    <property type="entry name" value="NT_sf"/>
</dbReference>
<dbReference type="SUPFAM" id="SSF46785">
    <property type="entry name" value="Winged helix' DNA-binding domain"/>
    <property type="match status" value="1"/>
</dbReference>
<dbReference type="RefSeq" id="WP_114450263.1">
    <property type="nucleotide sequence ID" value="NZ_QPHM01000001.1"/>
</dbReference>
<keyword evidence="3" id="KW-1185">Reference proteome</keyword>
<evidence type="ECO:0000313" key="2">
    <source>
        <dbReference type="EMBL" id="RCU47013.1"/>
    </source>
</evidence>
<accession>A0A368NAF0</accession>
<dbReference type="SUPFAM" id="SSF81301">
    <property type="entry name" value="Nucleotidyltransferase"/>
    <property type="match status" value="1"/>
</dbReference>
<dbReference type="EMBL" id="QPHM01000001">
    <property type="protein sequence ID" value="RCU47013.1"/>
    <property type="molecule type" value="Genomic_DNA"/>
</dbReference>
<name>A0A368NAF0_9EURY</name>
<feature type="domain" description="Polymerase beta nucleotidyltransferase" evidence="1">
    <location>
        <begin position="120"/>
        <end position="210"/>
    </location>
</feature>
<comment type="caution">
    <text evidence="2">The sequence shown here is derived from an EMBL/GenBank/DDBJ whole genome shotgun (WGS) entry which is preliminary data.</text>
</comment>
<evidence type="ECO:0000259" key="1">
    <source>
        <dbReference type="Pfam" id="PF18765"/>
    </source>
</evidence>